<sequence length="109" mass="12277">MLSLGIGYSSLEKFCMNMNLHIMSSRTFNFYKKKILDGHLFAANQMLFSIRKNLKEAYGSSNDDNDIVDIGVSYDGSWLTTVHISNIGIGRVIDLLTGFVIDFEVMSKL</sequence>
<dbReference type="Proteomes" id="UP000499080">
    <property type="component" value="Unassembled WGS sequence"/>
</dbReference>
<name>A0A4Y2GS05_ARAVE</name>
<dbReference type="EMBL" id="BGPR01001522">
    <property type="protein sequence ID" value="GBM55947.1"/>
    <property type="molecule type" value="Genomic_DNA"/>
</dbReference>
<proteinExistence type="predicted"/>
<dbReference type="InterPro" id="IPR049012">
    <property type="entry name" value="Mutator_transp_dom"/>
</dbReference>
<evidence type="ECO:0000259" key="1">
    <source>
        <dbReference type="Pfam" id="PF20700"/>
    </source>
</evidence>
<organism evidence="2 3">
    <name type="scientific">Araneus ventricosus</name>
    <name type="common">Orbweaver spider</name>
    <name type="synonym">Epeira ventricosa</name>
    <dbReference type="NCBI Taxonomy" id="182803"/>
    <lineage>
        <taxon>Eukaryota</taxon>
        <taxon>Metazoa</taxon>
        <taxon>Ecdysozoa</taxon>
        <taxon>Arthropoda</taxon>
        <taxon>Chelicerata</taxon>
        <taxon>Arachnida</taxon>
        <taxon>Araneae</taxon>
        <taxon>Araneomorphae</taxon>
        <taxon>Entelegynae</taxon>
        <taxon>Araneoidea</taxon>
        <taxon>Araneidae</taxon>
        <taxon>Araneus</taxon>
    </lineage>
</organism>
<feature type="domain" description="Mutator-like transposase" evidence="1">
    <location>
        <begin position="1"/>
        <end position="109"/>
    </location>
</feature>
<dbReference type="OrthoDB" id="6430905at2759"/>
<evidence type="ECO:0000313" key="2">
    <source>
        <dbReference type="EMBL" id="GBM55947.1"/>
    </source>
</evidence>
<reference evidence="2 3" key="1">
    <citation type="journal article" date="2019" name="Sci. Rep.">
        <title>Orb-weaving spider Araneus ventricosus genome elucidates the spidroin gene catalogue.</title>
        <authorList>
            <person name="Kono N."/>
            <person name="Nakamura H."/>
            <person name="Ohtoshi R."/>
            <person name="Moran D.A.P."/>
            <person name="Shinohara A."/>
            <person name="Yoshida Y."/>
            <person name="Fujiwara M."/>
            <person name="Mori M."/>
            <person name="Tomita M."/>
            <person name="Arakawa K."/>
        </authorList>
    </citation>
    <scope>NUCLEOTIDE SEQUENCE [LARGE SCALE GENOMIC DNA]</scope>
</reference>
<dbReference type="AlphaFoldDB" id="A0A4Y2GS05"/>
<protein>
    <recommendedName>
        <fullName evidence="1">Mutator-like transposase domain-containing protein</fullName>
    </recommendedName>
</protein>
<dbReference type="Pfam" id="PF20700">
    <property type="entry name" value="Mutator"/>
    <property type="match status" value="1"/>
</dbReference>
<comment type="caution">
    <text evidence="2">The sequence shown here is derived from an EMBL/GenBank/DDBJ whole genome shotgun (WGS) entry which is preliminary data.</text>
</comment>
<gene>
    <name evidence="2" type="ORF">AVEN_240559_1</name>
</gene>
<evidence type="ECO:0000313" key="3">
    <source>
        <dbReference type="Proteomes" id="UP000499080"/>
    </source>
</evidence>
<keyword evidence="3" id="KW-1185">Reference proteome</keyword>
<accession>A0A4Y2GS05</accession>